<evidence type="ECO:0000313" key="9">
    <source>
        <dbReference type="EMBL" id="MEP0867819.1"/>
    </source>
</evidence>
<protein>
    <recommendedName>
        <fullName evidence="11">MBOAT family protein</fullName>
    </recommendedName>
</protein>
<dbReference type="InterPro" id="IPR051085">
    <property type="entry name" value="MB_O-acyltransferase"/>
</dbReference>
<evidence type="ECO:0000256" key="5">
    <source>
        <dbReference type="ARBA" id="ARBA00022989"/>
    </source>
</evidence>
<dbReference type="Proteomes" id="UP001442494">
    <property type="component" value="Unassembled WGS sequence"/>
</dbReference>
<dbReference type="PANTHER" id="PTHR13285:SF18">
    <property type="entry name" value="PROTEIN-CYSTEINE N-PALMITOYLTRANSFERASE RASP"/>
    <property type="match status" value="1"/>
</dbReference>
<feature type="transmembrane region" description="Helical" evidence="8">
    <location>
        <begin position="470"/>
        <end position="487"/>
    </location>
</feature>
<dbReference type="Pfam" id="PF03062">
    <property type="entry name" value="MBOAT"/>
    <property type="match status" value="1"/>
</dbReference>
<evidence type="ECO:0000256" key="7">
    <source>
        <dbReference type="PIRNR" id="PIRNR016636"/>
    </source>
</evidence>
<organism evidence="9 10">
    <name type="scientific">Funiculus sociatus GB2-A5</name>
    <dbReference type="NCBI Taxonomy" id="2933946"/>
    <lineage>
        <taxon>Bacteria</taxon>
        <taxon>Bacillati</taxon>
        <taxon>Cyanobacteriota</taxon>
        <taxon>Cyanophyceae</taxon>
        <taxon>Coleofasciculales</taxon>
        <taxon>Coleofasciculaceae</taxon>
        <taxon>Funiculus</taxon>
    </lineage>
</organism>
<dbReference type="PIRSF" id="PIRSF500217">
    <property type="entry name" value="AlgI"/>
    <property type="match status" value="1"/>
</dbReference>
<dbReference type="PIRSF" id="PIRSF016636">
    <property type="entry name" value="AlgI_DltB"/>
    <property type="match status" value="1"/>
</dbReference>
<feature type="transmembrane region" description="Helical" evidence="8">
    <location>
        <begin position="6"/>
        <end position="25"/>
    </location>
</feature>
<dbReference type="InterPro" id="IPR004299">
    <property type="entry name" value="MBOAT_fam"/>
</dbReference>
<evidence type="ECO:0000313" key="10">
    <source>
        <dbReference type="Proteomes" id="UP001442494"/>
    </source>
</evidence>
<sequence length="497" mass="57663">MIFSSVEFLVFFVIVLFLMILVKSSRIKRGILLVASYYFYAYWDYRFALLMFGMTYFNYYAGLKMESSQTPKSKKDWLIISLVFNLGVLGFFKYFNFFIDSTNVLLNPLNVKLPFLNILLPVGISFITFEVMSYTIDIYRNINKSAKSFWDFALLVAFFPHLIAGPILKPKQFLPEIEEDVIIKRENLIYGFQIFLLGLVRKVFIADRLALFVDPVFQSPQAYSSMTLWFAVIAYAIQIYCDFCGYTDMAIGVAKCLGFDIPKNFDVPYISRSVTEFWRRWHISLSTWLRDYLYIPLGGNRKGKQRQYFNLFVTMLLGGLWHGASWNFVAWGGLHGIGLAIHKMYMEGVQKETKISNQGELDVKRPLLGSAEQLATLGFFRPSYLTSYLYNVLAWFVTFTFVCVTWVFFRSTDFSISLLILQKMFFLANPAGIPWYSNSLIMTIPALIVCDYVGNQLNKGVKLKLNRFRELFVVFFIVLGLIFLAPQNPSPFIYFQF</sequence>
<dbReference type="EMBL" id="JAMPKK010000089">
    <property type="protein sequence ID" value="MEP0867819.1"/>
    <property type="molecule type" value="Genomic_DNA"/>
</dbReference>
<name>A0ABV0JXH1_9CYAN</name>
<keyword evidence="4 8" id="KW-0812">Transmembrane</keyword>
<evidence type="ECO:0000256" key="2">
    <source>
        <dbReference type="ARBA" id="ARBA00010323"/>
    </source>
</evidence>
<feature type="transmembrane region" description="Helical" evidence="8">
    <location>
        <begin position="148"/>
        <end position="168"/>
    </location>
</feature>
<comment type="subcellular location">
    <subcellularLocation>
        <location evidence="1">Cell membrane</location>
        <topology evidence="1">Multi-pass membrane protein</topology>
    </subcellularLocation>
</comment>
<gene>
    <name evidence="9" type="ORF">NDI37_25570</name>
</gene>
<comment type="caution">
    <text evidence="9">The sequence shown here is derived from an EMBL/GenBank/DDBJ whole genome shotgun (WGS) entry which is preliminary data.</text>
</comment>
<evidence type="ECO:0000256" key="6">
    <source>
        <dbReference type="ARBA" id="ARBA00023136"/>
    </source>
</evidence>
<keyword evidence="7" id="KW-0808">Transferase</keyword>
<evidence type="ECO:0000256" key="8">
    <source>
        <dbReference type="SAM" id="Phobius"/>
    </source>
</evidence>
<dbReference type="InterPro" id="IPR024194">
    <property type="entry name" value="Ac/AlaTfrase_AlgI/DltB"/>
</dbReference>
<feature type="transmembrane region" description="Helical" evidence="8">
    <location>
        <begin position="308"/>
        <end position="329"/>
    </location>
</feature>
<keyword evidence="10" id="KW-1185">Reference proteome</keyword>
<dbReference type="RefSeq" id="WP_190420345.1">
    <property type="nucleotide sequence ID" value="NZ_JAMPKK010000089.1"/>
</dbReference>
<feature type="transmembrane region" description="Helical" evidence="8">
    <location>
        <begin position="115"/>
        <end position="136"/>
    </location>
</feature>
<reference evidence="9 10" key="1">
    <citation type="submission" date="2022-04" db="EMBL/GenBank/DDBJ databases">
        <title>Positive selection, recombination, and allopatry shape intraspecific diversity of widespread and dominant cyanobacteria.</title>
        <authorList>
            <person name="Wei J."/>
            <person name="Shu W."/>
            <person name="Hu C."/>
        </authorList>
    </citation>
    <scope>NUCLEOTIDE SEQUENCE [LARGE SCALE GENOMIC DNA]</scope>
    <source>
        <strain evidence="9 10">GB2-A5</strain>
    </source>
</reference>
<dbReference type="InterPro" id="IPR028362">
    <property type="entry name" value="AlgI"/>
</dbReference>
<proteinExistence type="inferred from homology"/>
<keyword evidence="3 7" id="KW-1003">Cell membrane</keyword>
<dbReference type="PANTHER" id="PTHR13285">
    <property type="entry name" value="ACYLTRANSFERASE"/>
    <property type="match status" value="1"/>
</dbReference>
<feature type="transmembrane region" description="Helical" evidence="8">
    <location>
        <begin position="37"/>
        <end position="57"/>
    </location>
</feature>
<keyword evidence="7" id="KW-0012">Acyltransferase</keyword>
<comment type="similarity">
    <text evidence="2 7">Belongs to the membrane-bound acyltransferase family.</text>
</comment>
<feature type="transmembrane region" description="Helical" evidence="8">
    <location>
        <begin position="388"/>
        <end position="409"/>
    </location>
</feature>
<evidence type="ECO:0000256" key="1">
    <source>
        <dbReference type="ARBA" id="ARBA00004651"/>
    </source>
</evidence>
<evidence type="ECO:0000256" key="3">
    <source>
        <dbReference type="ARBA" id="ARBA00022475"/>
    </source>
</evidence>
<feature type="transmembrane region" description="Helical" evidence="8">
    <location>
        <begin position="77"/>
        <end position="95"/>
    </location>
</feature>
<keyword evidence="6 7" id="KW-0472">Membrane</keyword>
<evidence type="ECO:0000256" key="4">
    <source>
        <dbReference type="ARBA" id="ARBA00022692"/>
    </source>
</evidence>
<accession>A0ABV0JXH1</accession>
<feature type="transmembrane region" description="Helical" evidence="8">
    <location>
        <begin position="226"/>
        <end position="245"/>
    </location>
</feature>
<keyword evidence="5 8" id="KW-1133">Transmembrane helix</keyword>
<evidence type="ECO:0008006" key="11">
    <source>
        <dbReference type="Google" id="ProtNLM"/>
    </source>
</evidence>
<feature type="transmembrane region" description="Helical" evidence="8">
    <location>
        <begin position="188"/>
        <end position="206"/>
    </location>
</feature>